<dbReference type="PRINTS" id="PR00313">
    <property type="entry name" value="CABNDNGRPT"/>
</dbReference>
<dbReference type="Gene3D" id="2.150.10.10">
    <property type="entry name" value="Serralysin-like metalloprotease, C-terminal"/>
    <property type="match status" value="1"/>
</dbReference>
<dbReference type="AlphaFoldDB" id="A0A4Q2T3C6"/>
<evidence type="ECO:0000256" key="1">
    <source>
        <dbReference type="SAM" id="SignalP"/>
    </source>
</evidence>
<comment type="caution">
    <text evidence="2">The sequence shown here is derived from an EMBL/GenBank/DDBJ whole genome shotgun (WGS) entry which is preliminary data.</text>
</comment>
<dbReference type="GO" id="GO:0005509">
    <property type="term" value="F:calcium ion binding"/>
    <property type="evidence" value="ECO:0007669"/>
    <property type="project" value="InterPro"/>
</dbReference>
<sequence>MRNIRLTAVALLGAALLAPMGTATAAGETCQGRAATIVGTPGGQITGMEGADVIVTNGATRVDALGGDDLVCVTGQDGVTSVPGVVAILGVGADTFTASNGGSHTIFAGTVDGTDTEADVIRSSGYGLVTSGMAAQPNADVIDLAFGEVSWSGIQTAPGAVSVGTDGILGVRSANGDVTMDASGTVTGADTMLTWTGQFDRFVFTTSAERGRFTFRGTGGTEHVKVDAPTTYDRDIALGGGKDSYESNTLGGRATRIKGDGGRNQLLLELGSHDRVRADLSRSRVTATQAGVTDSIRVRGFDDLIVAAKRADVIGTNRANRIGVIACRTTIKGTTGRDDLYADSRYRGLGTWTTPRCANYKATIYGGPGNDTITGSIGNDRLIGGPGKDIVMGRWAGFDVCQGEKLRECEKRI</sequence>
<dbReference type="InterPro" id="IPR011049">
    <property type="entry name" value="Serralysin-like_metalloprot_C"/>
</dbReference>
<dbReference type="OrthoDB" id="3788318at2"/>
<gene>
    <name evidence="2" type="ORF">EUA94_05000</name>
</gene>
<dbReference type="RefSeq" id="WP_129425316.1">
    <property type="nucleotide sequence ID" value="NZ_SDWV01000004.1"/>
</dbReference>
<dbReference type="PROSITE" id="PS00330">
    <property type="entry name" value="HEMOLYSIN_CALCIUM"/>
    <property type="match status" value="1"/>
</dbReference>
<evidence type="ECO:0008006" key="4">
    <source>
        <dbReference type="Google" id="ProtNLM"/>
    </source>
</evidence>
<feature type="chain" id="PRO_5020935525" description="Calcium-binding protein" evidence="1">
    <location>
        <begin position="26"/>
        <end position="413"/>
    </location>
</feature>
<keyword evidence="1" id="KW-0732">Signal</keyword>
<proteinExistence type="predicted"/>
<keyword evidence="3" id="KW-1185">Reference proteome</keyword>
<organism evidence="2 3">
    <name type="scientific">Nocardioides zhouii</name>
    <dbReference type="NCBI Taxonomy" id="1168729"/>
    <lineage>
        <taxon>Bacteria</taxon>
        <taxon>Bacillati</taxon>
        <taxon>Actinomycetota</taxon>
        <taxon>Actinomycetes</taxon>
        <taxon>Propionibacteriales</taxon>
        <taxon>Nocardioidaceae</taxon>
        <taxon>Nocardioides</taxon>
    </lineage>
</organism>
<dbReference type="Pfam" id="PF00353">
    <property type="entry name" value="HemolysinCabind"/>
    <property type="match status" value="1"/>
</dbReference>
<reference evidence="2 3" key="1">
    <citation type="submission" date="2019-01" db="EMBL/GenBank/DDBJ databases">
        <title>Novel species of Nocardioides.</title>
        <authorList>
            <person name="Liu Q."/>
            <person name="X Y.-H."/>
        </authorList>
    </citation>
    <scope>NUCLEOTIDE SEQUENCE [LARGE SCALE GENOMIC DNA]</scope>
    <source>
        <strain evidence="2 3">HLT2-9</strain>
    </source>
</reference>
<protein>
    <recommendedName>
        <fullName evidence="4">Calcium-binding protein</fullName>
    </recommendedName>
</protein>
<name>A0A4Q2T3C6_9ACTN</name>
<dbReference type="InterPro" id="IPR001343">
    <property type="entry name" value="Hemolysn_Ca-bd"/>
</dbReference>
<dbReference type="SUPFAM" id="SSF51120">
    <property type="entry name" value="beta-Roll"/>
    <property type="match status" value="1"/>
</dbReference>
<dbReference type="InterPro" id="IPR018511">
    <property type="entry name" value="Hemolysin-typ_Ca-bd_CS"/>
</dbReference>
<dbReference type="EMBL" id="SDWV01000004">
    <property type="protein sequence ID" value="RYC13235.1"/>
    <property type="molecule type" value="Genomic_DNA"/>
</dbReference>
<feature type="signal peptide" evidence="1">
    <location>
        <begin position="1"/>
        <end position="25"/>
    </location>
</feature>
<evidence type="ECO:0000313" key="2">
    <source>
        <dbReference type="EMBL" id="RYC13235.1"/>
    </source>
</evidence>
<dbReference type="Proteomes" id="UP000291101">
    <property type="component" value="Unassembled WGS sequence"/>
</dbReference>
<accession>A0A4Q2T3C6</accession>
<evidence type="ECO:0000313" key="3">
    <source>
        <dbReference type="Proteomes" id="UP000291101"/>
    </source>
</evidence>